<accession>A0ABS1PDY8</accession>
<dbReference type="RefSeq" id="WP_201827900.1">
    <property type="nucleotide sequence ID" value="NZ_JAERRH010000048.1"/>
</dbReference>
<evidence type="ECO:0000256" key="1">
    <source>
        <dbReference type="SAM" id="SignalP"/>
    </source>
</evidence>
<dbReference type="InterPro" id="IPR006311">
    <property type="entry name" value="TAT_signal"/>
</dbReference>
<dbReference type="Pfam" id="PF14200">
    <property type="entry name" value="RicinB_lectin_2"/>
    <property type="match status" value="1"/>
</dbReference>
<name>A0ABS1PDY8_9ACTN</name>
<evidence type="ECO:0000259" key="2">
    <source>
        <dbReference type="Pfam" id="PF14200"/>
    </source>
</evidence>
<dbReference type="Proteomes" id="UP000621386">
    <property type="component" value="Unassembled WGS sequence"/>
</dbReference>
<protein>
    <submittedName>
        <fullName evidence="3">RICIN domain-containing protein</fullName>
    </submittedName>
</protein>
<keyword evidence="1" id="KW-0732">Signal</keyword>
<feature type="signal peptide" evidence="1">
    <location>
        <begin position="1"/>
        <end position="25"/>
    </location>
</feature>
<dbReference type="EMBL" id="JAERRH010000048">
    <property type="protein sequence ID" value="MBL1110600.1"/>
    <property type="molecule type" value="Genomic_DNA"/>
</dbReference>
<proteinExistence type="predicted"/>
<dbReference type="PROSITE" id="PS50231">
    <property type="entry name" value="RICIN_B_LECTIN"/>
    <property type="match status" value="1"/>
</dbReference>
<evidence type="ECO:0000313" key="4">
    <source>
        <dbReference type="Proteomes" id="UP000621386"/>
    </source>
</evidence>
<sequence length="91" mass="9078">MNAAARTRRKLSAGAVGLAAATAFAAGVTPASASAPTAIASPSLKDGEIVELWNYNSRHCLSVGAGSTAGGAGIIQWPCYGGAEQRWTTSA</sequence>
<reference evidence="3 4" key="1">
    <citation type="submission" date="2021-01" db="EMBL/GenBank/DDBJ databases">
        <title>WGS of actinomycetes isolated from Thailand.</title>
        <authorList>
            <person name="Thawai C."/>
        </authorList>
    </citation>
    <scope>NUCLEOTIDE SEQUENCE [LARGE SCALE GENOMIC DNA]</scope>
    <source>
        <strain evidence="3 4">CH5-8</strain>
    </source>
</reference>
<dbReference type="Gene3D" id="2.80.10.50">
    <property type="match status" value="1"/>
</dbReference>
<evidence type="ECO:0000313" key="3">
    <source>
        <dbReference type="EMBL" id="MBL1110600.1"/>
    </source>
</evidence>
<comment type="caution">
    <text evidence="3">The sequence shown here is derived from an EMBL/GenBank/DDBJ whole genome shotgun (WGS) entry which is preliminary data.</text>
</comment>
<keyword evidence="4" id="KW-1185">Reference proteome</keyword>
<organism evidence="3 4">
    <name type="scientific">Streptomyces musisoli</name>
    <dbReference type="NCBI Taxonomy" id="2802280"/>
    <lineage>
        <taxon>Bacteria</taxon>
        <taxon>Bacillati</taxon>
        <taxon>Actinomycetota</taxon>
        <taxon>Actinomycetes</taxon>
        <taxon>Kitasatosporales</taxon>
        <taxon>Streptomycetaceae</taxon>
        <taxon>Streptomyces</taxon>
    </lineage>
</organism>
<feature type="domain" description="Ricin B lectin" evidence="2">
    <location>
        <begin position="46"/>
        <end position="89"/>
    </location>
</feature>
<feature type="chain" id="PRO_5046580630" evidence="1">
    <location>
        <begin position="26"/>
        <end position="91"/>
    </location>
</feature>
<dbReference type="InterPro" id="IPR000772">
    <property type="entry name" value="Ricin_B_lectin"/>
</dbReference>
<dbReference type="CDD" id="cd00161">
    <property type="entry name" value="beta-trefoil_Ricin-like"/>
    <property type="match status" value="1"/>
</dbReference>
<dbReference type="InterPro" id="IPR035992">
    <property type="entry name" value="Ricin_B-like_lectins"/>
</dbReference>
<gene>
    <name evidence="3" type="ORF">JK361_39710</name>
</gene>
<dbReference type="PROSITE" id="PS51318">
    <property type="entry name" value="TAT"/>
    <property type="match status" value="1"/>
</dbReference>
<dbReference type="SUPFAM" id="SSF50370">
    <property type="entry name" value="Ricin B-like lectins"/>
    <property type="match status" value="1"/>
</dbReference>